<reference evidence="1" key="1">
    <citation type="submission" date="2021-02" db="EMBL/GenBank/DDBJ databases">
        <authorList>
            <person name="Dougan E. K."/>
            <person name="Rhodes N."/>
            <person name="Thang M."/>
            <person name="Chan C."/>
        </authorList>
    </citation>
    <scope>NUCLEOTIDE SEQUENCE</scope>
</reference>
<gene>
    <name evidence="1" type="ORF">PGLA2088_LOCUS10505</name>
</gene>
<name>A0A813IN62_POLGL</name>
<accession>A0A813IN62</accession>
<protein>
    <submittedName>
        <fullName evidence="1">Uncharacterized protein</fullName>
    </submittedName>
</protein>
<evidence type="ECO:0000313" key="2">
    <source>
        <dbReference type="Proteomes" id="UP000626109"/>
    </source>
</evidence>
<feature type="non-terminal residue" evidence="1">
    <location>
        <position position="1"/>
    </location>
</feature>
<proteinExistence type="predicted"/>
<evidence type="ECO:0000313" key="1">
    <source>
        <dbReference type="EMBL" id="CAE8653630.1"/>
    </source>
</evidence>
<organism evidence="1 2">
    <name type="scientific">Polarella glacialis</name>
    <name type="common">Dinoflagellate</name>
    <dbReference type="NCBI Taxonomy" id="89957"/>
    <lineage>
        <taxon>Eukaryota</taxon>
        <taxon>Sar</taxon>
        <taxon>Alveolata</taxon>
        <taxon>Dinophyceae</taxon>
        <taxon>Suessiales</taxon>
        <taxon>Suessiaceae</taxon>
        <taxon>Polarella</taxon>
    </lineage>
</organism>
<dbReference type="EMBL" id="CAJNNW010011806">
    <property type="protein sequence ID" value="CAE8653630.1"/>
    <property type="molecule type" value="Genomic_DNA"/>
</dbReference>
<sequence>SQEFVCASSVCDLVLRLGLSLVHRGRVWDVWPGCDVDVSGICPPRIDHSEEHHSAEHYGHFDYEYHFFEEHRSAEHYGHYDYECRSSDYCSSYYCSYYCFSYYRFSYYCS</sequence>
<dbReference type="AlphaFoldDB" id="A0A813IN62"/>
<comment type="caution">
    <text evidence="1">The sequence shown here is derived from an EMBL/GenBank/DDBJ whole genome shotgun (WGS) entry which is preliminary data.</text>
</comment>
<dbReference type="Proteomes" id="UP000626109">
    <property type="component" value="Unassembled WGS sequence"/>
</dbReference>